<organism evidence="3 4">
    <name type="scientific">Kitasatospora aureofaciens</name>
    <name type="common">Streptomyces aureofaciens</name>
    <dbReference type="NCBI Taxonomy" id="1894"/>
    <lineage>
        <taxon>Bacteria</taxon>
        <taxon>Bacillati</taxon>
        <taxon>Actinomycetota</taxon>
        <taxon>Actinomycetes</taxon>
        <taxon>Kitasatosporales</taxon>
        <taxon>Streptomycetaceae</taxon>
        <taxon>Kitasatospora</taxon>
    </lineage>
</organism>
<reference evidence="4" key="3">
    <citation type="submission" date="2016-08" db="EMBL/GenBank/DDBJ databases">
        <title>Sequencing, assembly and comparative genomics of S. aureofaciens ATCC 10762.</title>
        <authorList>
            <person name="Gradnigo J.S."/>
            <person name="Johnson N."/>
            <person name="Somerville G.A."/>
        </authorList>
    </citation>
    <scope>NUCLEOTIDE SEQUENCE [LARGE SCALE GENOMIC DNA]</scope>
    <source>
        <strain evidence="4">ATCC 10762 / DSM 40127 / CCM 3239 / JCM 4008 / LMG 5968 / NBRC 12843 / NCIMB 8234 / A-377</strain>
    </source>
</reference>
<evidence type="ECO:0000313" key="4">
    <source>
        <dbReference type="Proteomes" id="UP000037395"/>
    </source>
</evidence>
<dbReference type="Proteomes" id="UP000610124">
    <property type="component" value="Unassembled WGS sequence"/>
</dbReference>
<reference evidence="3" key="4">
    <citation type="submission" date="2016-08" db="EMBL/GenBank/DDBJ databases">
        <title>Sequencing, Assembly and Comparative Genomics of S. aureofaciens ATCC 10762.</title>
        <authorList>
            <person name="Gradnigo J.S."/>
            <person name="Johnson N."/>
            <person name="Somerville G.A."/>
        </authorList>
    </citation>
    <scope>NUCLEOTIDE SEQUENCE [LARGE SCALE GENOMIC DNA]</scope>
    <source>
        <strain evidence="3">ATCC 10762</strain>
    </source>
</reference>
<evidence type="ECO:0000313" key="3">
    <source>
        <dbReference type="EMBL" id="OEV33904.1"/>
    </source>
</evidence>
<keyword evidence="4" id="KW-1185">Reference proteome</keyword>
<accession>A0A8H9LR25</accession>
<reference evidence="2" key="1">
    <citation type="journal article" date="2014" name="Int. J. Syst. Evol. Microbiol.">
        <title>Complete genome sequence of Corynebacterium casei LMG S-19264T (=DSM 44701T), isolated from a smear-ripened cheese.</title>
        <authorList>
            <consortium name="US DOE Joint Genome Institute (JGI-PGF)"/>
            <person name="Walter F."/>
            <person name="Albersmeier A."/>
            <person name="Kalinowski J."/>
            <person name="Ruckert C."/>
        </authorList>
    </citation>
    <scope>NUCLEOTIDE SEQUENCE</scope>
    <source>
        <strain evidence="2">JCM 4434</strain>
    </source>
</reference>
<evidence type="ECO:0000313" key="2">
    <source>
        <dbReference type="EMBL" id="GGU74278.1"/>
    </source>
</evidence>
<dbReference type="AlphaFoldDB" id="A0A1E7MZP1"/>
<accession>A0A1E7MZP1</accession>
<reference evidence="3 4" key="2">
    <citation type="submission" date="2014-07" db="EMBL/GenBank/DDBJ databases">
        <authorList>
            <person name="Zhang J.E."/>
            <person name="Yang H."/>
            <person name="Guo J."/>
            <person name="Deng Z."/>
            <person name="Luo H."/>
            <person name="Luo M."/>
            <person name="Zhao B."/>
        </authorList>
    </citation>
    <scope>NUCLEOTIDE SEQUENCE [LARGE SCALE GENOMIC DNA]</scope>
    <source>
        <strain evidence="3">ATCC 10762</strain>
        <strain evidence="4">ATCC 10762 / DSM 40127 / CCM 3239 / JCM 4008 / LMG 5968 / NBRC 12843 / NCIMB 8234 / A-377</strain>
    </source>
</reference>
<dbReference type="KEGG" id="kau:B6264_01335"/>
<comment type="caution">
    <text evidence="3">The sequence shown here is derived from an EMBL/GenBank/DDBJ whole genome shotgun (WGS) entry which is preliminary data.</text>
</comment>
<dbReference type="EMBL" id="BMUB01000005">
    <property type="protein sequence ID" value="GGU74278.1"/>
    <property type="molecule type" value="Genomic_DNA"/>
</dbReference>
<dbReference type="InterPro" id="IPR054190">
    <property type="entry name" value="DUF6895"/>
</dbReference>
<dbReference type="Proteomes" id="UP000037395">
    <property type="component" value="Unassembled WGS sequence"/>
</dbReference>
<gene>
    <name evidence="2" type="ORF">GCM10010502_27580</name>
    <name evidence="3" type="ORF">HS99_0010495</name>
</gene>
<dbReference type="GeneID" id="97485854"/>
<feature type="domain" description="DUF6895" evidence="1">
    <location>
        <begin position="15"/>
        <end position="297"/>
    </location>
</feature>
<reference evidence="2" key="5">
    <citation type="submission" date="2020-09" db="EMBL/GenBank/DDBJ databases">
        <authorList>
            <person name="Sun Q."/>
            <person name="Ohkuma M."/>
        </authorList>
    </citation>
    <scope>NUCLEOTIDE SEQUENCE</scope>
    <source>
        <strain evidence="2">JCM 4434</strain>
    </source>
</reference>
<sequence>MTDTQVLTVAQRLGTRALAWLHAHYTDGRGRLTDSTVIDLADPDDVYKPLCETALAASLVLREGVAGPRDTRAARELLETAWAQLRGGDLLYDRQLRHVAITDPLETYAHFARAGYRHAALEELLNSLGRLRAVHALEMQGSRRLALANAWRIAGLEHRPDWPALARATWLGARPEPWTITWVIGYQVTHTVFHLTDWGSRPDCLPEPMRDYLRDWLPVWLDVWLETGEWDLVGELLIVDSCIGEPVTGRTGWEALAALQHPDGLIPRDAVTPVHEDPEDTFREHEHTAVVGVVAATVALSRALGGTPAPA</sequence>
<dbReference type="OrthoDB" id="3685015at2"/>
<protein>
    <recommendedName>
        <fullName evidence="1">DUF6895 domain-containing protein</fullName>
    </recommendedName>
</protein>
<proteinExistence type="predicted"/>
<name>A0A1E7MZP1_KITAU</name>
<dbReference type="RefSeq" id="WP_030552232.1">
    <property type="nucleotide sequence ID" value="NZ_BMUB01000005.1"/>
</dbReference>
<dbReference type="EMBL" id="JPRF03000054">
    <property type="protein sequence ID" value="OEV33904.1"/>
    <property type="molecule type" value="Genomic_DNA"/>
</dbReference>
<dbReference type="Pfam" id="PF21836">
    <property type="entry name" value="DUF6895"/>
    <property type="match status" value="1"/>
</dbReference>
<evidence type="ECO:0000259" key="1">
    <source>
        <dbReference type="Pfam" id="PF21836"/>
    </source>
</evidence>